<protein>
    <submittedName>
        <fullName evidence="2">Gag pol polyprotein</fullName>
    </submittedName>
</protein>
<dbReference type="PROSITE" id="PS50878">
    <property type="entry name" value="RT_POL"/>
    <property type="match status" value="1"/>
</dbReference>
<keyword evidence="3" id="KW-1185">Reference proteome</keyword>
<dbReference type="InterPro" id="IPR000477">
    <property type="entry name" value="RT_dom"/>
</dbReference>
<dbReference type="OrthoDB" id="7701233at2759"/>
<evidence type="ECO:0000313" key="2">
    <source>
        <dbReference type="EMBL" id="KMQ94112.1"/>
    </source>
</evidence>
<dbReference type="Proteomes" id="UP000036403">
    <property type="component" value="Unassembled WGS sequence"/>
</dbReference>
<gene>
    <name evidence="2" type="ORF">RF55_5754</name>
</gene>
<dbReference type="InterPro" id="IPR043128">
    <property type="entry name" value="Rev_trsase/Diguanyl_cyclase"/>
</dbReference>
<dbReference type="STRING" id="67767.A0A0J7KUK5"/>
<name>A0A0J7KUK5_LASNI</name>
<evidence type="ECO:0000313" key="3">
    <source>
        <dbReference type="Proteomes" id="UP000036403"/>
    </source>
</evidence>
<comment type="caution">
    <text evidence="2">The sequence shown here is derived from an EMBL/GenBank/DDBJ whole genome shotgun (WGS) entry which is preliminary data.</text>
</comment>
<dbReference type="CDD" id="cd01647">
    <property type="entry name" value="RT_LTR"/>
    <property type="match status" value="1"/>
</dbReference>
<sequence length="227" mass="26138">MLLKEGIIQPSKSPWSTPLHMVAKKGNGWRPCGDYRRLNARTIPDRYPIPHIEDFAQTLHQKTVFTTLDLVRAYNQIPVLEEDIPKTEITTPFGLFEFLYMPFGLSNAAQTFQRFINKVLHGLDFCYAYIDDILVASTNQQKHGKHLQQLFSRLDEYGVKINPTKCVFGAKWVKFLGYHVSAKGTKPIPEKIKAIQNFPKPVNAKQLRQFLGTINFYRRFIPGKAKN</sequence>
<dbReference type="InterPro" id="IPR043502">
    <property type="entry name" value="DNA/RNA_pol_sf"/>
</dbReference>
<organism evidence="2 3">
    <name type="scientific">Lasius niger</name>
    <name type="common">Black garden ant</name>
    <dbReference type="NCBI Taxonomy" id="67767"/>
    <lineage>
        <taxon>Eukaryota</taxon>
        <taxon>Metazoa</taxon>
        <taxon>Ecdysozoa</taxon>
        <taxon>Arthropoda</taxon>
        <taxon>Hexapoda</taxon>
        <taxon>Insecta</taxon>
        <taxon>Pterygota</taxon>
        <taxon>Neoptera</taxon>
        <taxon>Endopterygota</taxon>
        <taxon>Hymenoptera</taxon>
        <taxon>Apocrita</taxon>
        <taxon>Aculeata</taxon>
        <taxon>Formicoidea</taxon>
        <taxon>Formicidae</taxon>
        <taxon>Formicinae</taxon>
        <taxon>Lasius</taxon>
        <taxon>Lasius</taxon>
    </lineage>
</organism>
<accession>A0A0J7KUK5</accession>
<proteinExistence type="predicted"/>
<dbReference type="Gene3D" id="3.10.10.10">
    <property type="entry name" value="HIV Type 1 Reverse Transcriptase, subunit A, domain 1"/>
    <property type="match status" value="1"/>
</dbReference>
<dbReference type="InterPro" id="IPR050951">
    <property type="entry name" value="Retrovirus_Pol_polyprotein"/>
</dbReference>
<dbReference type="AlphaFoldDB" id="A0A0J7KUK5"/>
<dbReference type="PANTHER" id="PTHR37984:SF15">
    <property type="entry name" value="INTEGRASE CATALYTIC DOMAIN-CONTAINING PROTEIN"/>
    <property type="match status" value="1"/>
</dbReference>
<dbReference type="Gene3D" id="3.30.70.270">
    <property type="match status" value="2"/>
</dbReference>
<evidence type="ECO:0000259" key="1">
    <source>
        <dbReference type="PROSITE" id="PS50878"/>
    </source>
</evidence>
<feature type="domain" description="Reverse transcriptase" evidence="1">
    <location>
        <begin position="3"/>
        <end position="180"/>
    </location>
</feature>
<dbReference type="PaxDb" id="67767-A0A0J7KUK5"/>
<dbReference type="Pfam" id="PF00078">
    <property type="entry name" value="RVT_1"/>
    <property type="match status" value="1"/>
</dbReference>
<dbReference type="PANTHER" id="PTHR37984">
    <property type="entry name" value="PROTEIN CBG26694"/>
    <property type="match status" value="1"/>
</dbReference>
<dbReference type="GO" id="GO:0071897">
    <property type="term" value="P:DNA biosynthetic process"/>
    <property type="evidence" value="ECO:0007669"/>
    <property type="project" value="UniProtKB-ARBA"/>
</dbReference>
<reference evidence="2 3" key="1">
    <citation type="submission" date="2015-04" db="EMBL/GenBank/DDBJ databases">
        <title>Lasius niger genome sequencing.</title>
        <authorList>
            <person name="Konorov E.A."/>
            <person name="Nikitin M.A."/>
            <person name="Kirill M.V."/>
            <person name="Chang P."/>
        </authorList>
    </citation>
    <scope>NUCLEOTIDE SEQUENCE [LARGE SCALE GENOMIC DNA]</scope>
    <source>
        <tissue evidence="2">Whole</tissue>
    </source>
</reference>
<dbReference type="EMBL" id="LBMM01002985">
    <property type="protein sequence ID" value="KMQ94112.1"/>
    <property type="molecule type" value="Genomic_DNA"/>
</dbReference>
<dbReference type="SUPFAM" id="SSF56672">
    <property type="entry name" value="DNA/RNA polymerases"/>
    <property type="match status" value="1"/>
</dbReference>